<reference evidence="1 2" key="1">
    <citation type="journal article" date="2016" name="Genome Announc.">
        <title>Draft Whole-Genome Sequence of Trichoderma gamsii T6085, a Promising Biocontrol Agent of Fusarium Head Blight on Wheat.</title>
        <authorList>
            <person name="Baroncelli R."/>
            <person name="Zapparata A."/>
            <person name="Piaggeschi G."/>
            <person name="Sarrocco S."/>
            <person name="Vannacci G."/>
        </authorList>
    </citation>
    <scope>NUCLEOTIDE SEQUENCE [LARGE SCALE GENOMIC DNA]</scope>
    <source>
        <strain evidence="1 2">T6085</strain>
    </source>
</reference>
<protein>
    <submittedName>
        <fullName evidence="1">Uncharacterized protein</fullName>
    </submittedName>
</protein>
<organism evidence="1 2">
    <name type="scientific">Trichoderma gamsii</name>
    <dbReference type="NCBI Taxonomy" id="398673"/>
    <lineage>
        <taxon>Eukaryota</taxon>
        <taxon>Fungi</taxon>
        <taxon>Dikarya</taxon>
        <taxon>Ascomycota</taxon>
        <taxon>Pezizomycotina</taxon>
        <taxon>Sordariomycetes</taxon>
        <taxon>Hypocreomycetidae</taxon>
        <taxon>Hypocreales</taxon>
        <taxon>Hypocreaceae</taxon>
        <taxon>Trichoderma</taxon>
    </lineage>
</organism>
<dbReference type="AlphaFoldDB" id="A0A2P4ZDK2"/>
<name>A0A2P4ZDK2_9HYPO</name>
<evidence type="ECO:0000313" key="2">
    <source>
        <dbReference type="Proteomes" id="UP000054821"/>
    </source>
</evidence>
<proteinExistence type="predicted"/>
<accession>A0A2P4ZDK2</accession>
<keyword evidence="2" id="KW-1185">Reference proteome</keyword>
<sequence>MAIAGSASAFFEAWVIIRVRVEFGLCLVSLSDLPAFLKSSSSANWPTLLSIGQQIWNDPEVGLDETHAHDRIVNHLYSLSAWCISNESTCHYASEGKLVGAGSGFAGMVEVNVNTNGSDIVGGYRGAEHLAIRVAGMAFVTAQLFVKMERDTVEEWQGEDVESYQPEH</sequence>
<evidence type="ECO:0000313" key="1">
    <source>
        <dbReference type="EMBL" id="PON22368.1"/>
    </source>
</evidence>
<comment type="caution">
    <text evidence="1">The sequence shown here is derived from an EMBL/GenBank/DDBJ whole genome shotgun (WGS) entry which is preliminary data.</text>
</comment>
<dbReference type="Proteomes" id="UP000054821">
    <property type="component" value="Unassembled WGS sequence"/>
</dbReference>
<gene>
    <name evidence="1" type="ORF">TGAM01_v208851</name>
</gene>
<dbReference type="GeneID" id="29980834"/>
<dbReference type="RefSeq" id="XP_018666216.1">
    <property type="nucleotide sequence ID" value="XM_018800751.1"/>
</dbReference>
<dbReference type="EMBL" id="JPDN02000039">
    <property type="protein sequence ID" value="PON22368.1"/>
    <property type="molecule type" value="Genomic_DNA"/>
</dbReference>